<dbReference type="InterPro" id="IPR052104">
    <property type="entry name" value="Mito_Release_Factor_mL62"/>
</dbReference>
<accession>A0A9W8B1N1</accession>
<dbReference type="EMBL" id="JANBQB010001391">
    <property type="protein sequence ID" value="KAJ1971400.1"/>
    <property type="molecule type" value="Genomic_DNA"/>
</dbReference>
<dbReference type="GO" id="GO:0070126">
    <property type="term" value="P:mitochondrial translational termination"/>
    <property type="evidence" value="ECO:0007669"/>
    <property type="project" value="TreeGrafter"/>
</dbReference>
<dbReference type="AlphaFoldDB" id="A0A9W8B1N1"/>
<gene>
    <name evidence="2" type="ORF">H4R34_005759</name>
</gene>
<dbReference type="GO" id="GO:0004045">
    <property type="term" value="F:peptidyl-tRNA hydrolase activity"/>
    <property type="evidence" value="ECO:0007669"/>
    <property type="project" value="TreeGrafter"/>
</dbReference>
<dbReference type="InterPro" id="IPR000352">
    <property type="entry name" value="Pep_chain_release_fac_I"/>
</dbReference>
<organism evidence="2 3">
    <name type="scientific">Dimargaris verticillata</name>
    <dbReference type="NCBI Taxonomy" id="2761393"/>
    <lineage>
        <taxon>Eukaryota</taxon>
        <taxon>Fungi</taxon>
        <taxon>Fungi incertae sedis</taxon>
        <taxon>Zoopagomycota</taxon>
        <taxon>Kickxellomycotina</taxon>
        <taxon>Dimargaritomycetes</taxon>
        <taxon>Dimargaritales</taxon>
        <taxon>Dimargaritaceae</taxon>
        <taxon>Dimargaris</taxon>
    </lineage>
</organism>
<dbReference type="GO" id="GO:0005762">
    <property type="term" value="C:mitochondrial large ribosomal subunit"/>
    <property type="evidence" value="ECO:0007669"/>
    <property type="project" value="TreeGrafter"/>
</dbReference>
<dbReference type="PROSITE" id="PS00745">
    <property type="entry name" value="RF_PROK_I"/>
    <property type="match status" value="1"/>
</dbReference>
<dbReference type="PANTHER" id="PTHR11075:SF54">
    <property type="entry name" value="LARGE RIBOSOMAL SUBUNIT PROTEIN ML62"/>
    <property type="match status" value="1"/>
</dbReference>
<sequence>MVIRPLQFPAVRGLVRWLTTSPWTAGTRLVVTQSERLGPSSDDAAAIRNWAKNLTLEQLLVKRFEVTFQRSRGPGGQNVNKVNTKVDMRLPLDKATWIPQFVRDALRRK</sequence>
<dbReference type="OrthoDB" id="270639at2759"/>
<evidence type="ECO:0000313" key="3">
    <source>
        <dbReference type="Proteomes" id="UP001151582"/>
    </source>
</evidence>
<feature type="non-terminal residue" evidence="2">
    <location>
        <position position="109"/>
    </location>
</feature>
<keyword evidence="3" id="KW-1185">Reference proteome</keyword>
<name>A0A9W8B1N1_9FUNG</name>
<protein>
    <recommendedName>
        <fullName evidence="1">Prokaryotic-type class I peptide chain release factors domain-containing protein</fullName>
    </recommendedName>
</protein>
<reference evidence="2" key="1">
    <citation type="submission" date="2022-07" db="EMBL/GenBank/DDBJ databases">
        <title>Phylogenomic reconstructions and comparative analyses of Kickxellomycotina fungi.</title>
        <authorList>
            <person name="Reynolds N.K."/>
            <person name="Stajich J.E."/>
            <person name="Barry K."/>
            <person name="Grigoriev I.V."/>
            <person name="Crous P."/>
            <person name="Smith M.E."/>
        </authorList>
    </citation>
    <scope>NUCLEOTIDE SEQUENCE</scope>
    <source>
        <strain evidence="2">RSA 567</strain>
    </source>
</reference>
<proteinExistence type="predicted"/>
<dbReference type="Proteomes" id="UP001151582">
    <property type="component" value="Unassembled WGS sequence"/>
</dbReference>
<evidence type="ECO:0000313" key="2">
    <source>
        <dbReference type="EMBL" id="KAJ1971400.1"/>
    </source>
</evidence>
<evidence type="ECO:0000259" key="1">
    <source>
        <dbReference type="PROSITE" id="PS00745"/>
    </source>
</evidence>
<dbReference type="SUPFAM" id="SSF110916">
    <property type="entry name" value="Peptidyl-tRNA hydrolase domain-like"/>
    <property type="match status" value="1"/>
</dbReference>
<dbReference type="PANTHER" id="PTHR11075">
    <property type="entry name" value="PEPTIDE CHAIN RELEASE FACTOR"/>
    <property type="match status" value="1"/>
</dbReference>
<dbReference type="Gene3D" id="3.30.160.20">
    <property type="match status" value="1"/>
</dbReference>
<dbReference type="GO" id="GO:0016150">
    <property type="term" value="F:translation release factor activity, codon nonspecific"/>
    <property type="evidence" value="ECO:0007669"/>
    <property type="project" value="TreeGrafter"/>
</dbReference>
<comment type="caution">
    <text evidence="2">The sequence shown here is derived from an EMBL/GenBank/DDBJ whole genome shotgun (WGS) entry which is preliminary data.</text>
</comment>
<feature type="domain" description="Prokaryotic-type class I peptide chain release factors" evidence="1">
    <location>
        <begin position="70"/>
        <end position="86"/>
    </location>
</feature>